<reference evidence="5 6" key="1">
    <citation type="submission" date="2019-11" db="EMBL/GenBank/DDBJ databases">
        <title>Identification of a novel strain.</title>
        <authorList>
            <person name="Xu Q."/>
            <person name="Wang G."/>
        </authorList>
    </citation>
    <scope>NUCLEOTIDE SEQUENCE [LARGE SCALE GENOMIC DNA]</scope>
    <source>
        <strain evidence="6">xq</strain>
    </source>
</reference>
<dbReference type="AlphaFoldDB" id="A0A6I3KIW2"/>
<evidence type="ECO:0000256" key="3">
    <source>
        <dbReference type="SAM" id="MobiDB-lite"/>
    </source>
</evidence>
<dbReference type="Pfam" id="PF00440">
    <property type="entry name" value="TetR_N"/>
    <property type="match status" value="1"/>
</dbReference>
<sequence length="312" mass="33236">MASPSLPRSRVRVRPTMRNITGIFPGPASCRGSRGARVCCDQSSSICSLGRISPWSSPVIRVFNLLAAPSATYVSRRTTREQAMLDQLTIRGRLVAAALKLAAERPWREVTLANIAEAAGVSLVDVRREFNGKSDALAAFVRMVDDAVLARAPHRTGTQPARDALFEVIMSRFDVLAAYKPALKSIAASWTLDPSVACAVGQSQAWMLRAAGIRAEGLEGQARAAGLAAVYASVYRTWLSDDDPGLAKTMAALDRHLRRGERALQSIDDVTAKLCSAFKSCCETFRNRSKPASGAAPGDADPAAAVPPGALS</sequence>
<gene>
    <name evidence="5" type="ORF">GIW81_15200</name>
</gene>
<accession>A0A6I3KIW2</accession>
<dbReference type="InterPro" id="IPR009057">
    <property type="entry name" value="Homeodomain-like_sf"/>
</dbReference>
<proteinExistence type="predicted"/>
<dbReference type="SUPFAM" id="SSF46689">
    <property type="entry name" value="Homeodomain-like"/>
    <property type="match status" value="1"/>
</dbReference>
<evidence type="ECO:0000313" key="5">
    <source>
        <dbReference type="EMBL" id="MTD95685.1"/>
    </source>
</evidence>
<organism evidence="5 6">
    <name type="scientific">Hyphomicrobium album</name>
    <dbReference type="NCBI Taxonomy" id="2665159"/>
    <lineage>
        <taxon>Bacteria</taxon>
        <taxon>Pseudomonadati</taxon>
        <taxon>Pseudomonadota</taxon>
        <taxon>Alphaproteobacteria</taxon>
        <taxon>Hyphomicrobiales</taxon>
        <taxon>Hyphomicrobiaceae</taxon>
        <taxon>Hyphomicrobium</taxon>
    </lineage>
</organism>
<keyword evidence="1 2" id="KW-0238">DNA-binding</keyword>
<dbReference type="InterPro" id="IPR001647">
    <property type="entry name" value="HTH_TetR"/>
</dbReference>
<dbReference type="GO" id="GO:0003677">
    <property type="term" value="F:DNA binding"/>
    <property type="evidence" value="ECO:0007669"/>
    <property type="project" value="UniProtKB-UniRule"/>
</dbReference>
<keyword evidence="6" id="KW-1185">Reference proteome</keyword>
<protein>
    <submittedName>
        <fullName evidence="5">TetR family transcriptional regulator</fullName>
    </submittedName>
</protein>
<feature type="region of interest" description="Disordered" evidence="3">
    <location>
        <begin position="289"/>
        <end position="312"/>
    </location>
</feature>
<dbReference type="EMBL" id="WMBQ01000002">
    <property type="protein sequence ID" value="MTD95685.1"/>
    <property type="molecule type" value="Genomic_DNA"/>
</dbReference>
<dbReference type="Gene3D" id="1.10.357.10">
    <property type="entry name" value="Tetracycline Repressor, domain 2"/>
    <property type="match status" value="1"/>
</dbReference>
<evidence type="ECO:0000313" key="6">
    <source>
        <dbReference type="Proteomes" id="UP000440694"/>
    </source>
</evidence>
<dbReference type="Proteomes" id="UP000440694">
    <property type="component" value="Unassembled WGS sequence"/>
</dbReference>
<comment type="caution">
    <text evidence="5">The sequence shown here is derived from an EMBL/GenBank/DDBJ whole genome shotgun (WGS) entry which is preliminary data.</text>
</comment>
<name>A0A6I3KIW2_9HYPH</name>
<evidence type="ECO:0000256" key="1">
    <source>
        <dbReference type="ARBA" id="ARBA00023125"/>
    </source>
</evidence>
<feature type="compositionally biased region" description="Low complexity" evidence="3">
    <location>
        <begin position="291"/>
        <end position="312"/>
    </location>
</feature>
<feature type="DNA-binding region" description="H-T-H motif" evidence="2">
    <location>
        <begin position="111"/>
        <end position="130"/>
    </location>
</feature>
<evidence type="ECO:0000259" key="4">
    <source>
        <dbReference type="PROSITE" id="PS50977"/>
    </source>
</evidence>
<evidence type="ECO:0000256" key="2">
    <source>
        <dbReference type="PROSITE-ProRule" id="PRU00335"/>
    </source>
</evidence>
<feature type="domain" description="HTH tetR-type" evidence="4">
    <location>
        <begin position="88"/>
        <end position="148"/>
    </location>
</feature>
<dbReference type="PROSITE" id="PS50977">
    <property type="entry name" value="HTH_TETR_2"/>
    <property type="match status" value="1"/>
</dbReference>